<evidence type="ECO:0000256" key="3">
    <source>
        <dbReference type="ARBA" id="ARBA00023163"/>
    </source>
</evidence>
<dbReference type="PANTHER" id="PTHR12466:SF8">
    <property type="entry name" value="PARAFIBROMIN"/>
    <property type="match status" value="1"/>
</dbReference>
<evidence type="ECO:0000256" key="1">
    <source>
        <dbReference type="ARBA" id="ARBA00004123"/>
    </source>
</evidence>
<dbReference type="Gene3D" id="3.40.50.11990">
    <property type="entry name" value="RNA polymerase II accessory factor, Cdc73 C-terminal domain"/>
    <property type="match status" value="1"/>
</dbReference>
<dbReference type="GO" id="GO:0016593">
    <property type="term" value="C:Cdc73/Paf1 complex"/>
    <property type="evidence" value="ECO:0007669"/>
    <property type="project" value="InterPro"/>
</dbReference>
<feature type="region of interest" description="Disordered" evidence="5">
    <location>
        <begin position="199"/>
        <end position="236"/>
    </location>
</feature>
<dbReference type="PANTHER" id="PTHR12466">
    <property type="entry name" value="CDC73 DOMAIN PROTEIN"/>
    <property type="match status" value="1"/>
</dbReference>
<dbReference type="GO" id="GO:0032968">
    <property type="term" value="P:positive regulation of transcription elongation by RNA polymerase II"/>
    <property type="evidence" value="ECO:0007669"/>
    <property type="project" value="TreeGrafter"/>
</dbReference>
<dbReference type="InParanoid" id="A0A5J5EWI6"/>
<gene>
    <name evidence="7" type="ORF">FN846DRAFT_18274</name>
</gene>
<dbReference type="InterPro" id="IPR038103">
    <property type="entry name" value="CDC73_C_sf"/>
</dbReference>
<evidence type="ECO:0000256" key="5">
    <source>
        <dbReference type="SAM" id="MobiDB-lite"/>
    </source>
</evidence>
<dbReference type="GO" id="GO:0000993">
    <property type="term" value="F:RNA polymerase II complex binding"/>
    <property type="evidence" value="ECO:0007669"/>
    <property type="project" value="TreeGrafter"/>
</dbReference>
<reference evidence="7 8" key="1">
    <citation type="submission" date="2019-09" db="EMBL/GenBank/DDBJ databases">
        <title>Draft genome of the ectomycorrhizal ascomycete Sphaerosporella brunnea.</title>
        <authorList>
            <consortium name="DOE Joint Genome Institute"/>
            <person name="Benucci G.M."/>
            <person name="Marozzi G."/>
            <person name="Antonielli L."/>
            <person name="Sanchez S."/>
            <person name="Marco P."/>
            <person name="Wang X."/>
            <person name="Falini L.B."/>
            <person name="Barry K."/>
            <person name="Haridas S."/>
            <person name="Lipzen A."/>
            <person name="Labutti K."/>
            <person name="Grigoriev I.V."/>
            <person name="Murat C."/>
            <person name="Martin F."/>
            <person name="Albertini E."/>
            <person name="Donnini D."/>
            <person name="Bonito G."/>
        </authorList>
    </citation>
    <scope>NUCLEOTIDE SEQUENCE [LARGE SCALE GENOMIC DNA]</scope>
    <source>
        <strain evidence="7 8">Sb_GMNB300</strain>
    </source>
</reference>
<proteinExistence type="inferred from homology"/>
<dbReference type="EMBL" id="VXIS01000103">
    <property type="protein sequence ID" value="KAA8904880.1"/>
    <property type="molecule type" value="Genomic_DNA"/>
</dbReference>
<feature type="compositionally biased region" description="Basic residues" evidence="5">
    <location>
        <begin position="226"/>
        <end position="236"/>
    </location>
</feature>
<dbReference type="AlphaFoldDB" id="A0A5J5EWI6"/>
<feature type="domain" description="Cell division control protein 73 C-terminal" evidence="6">
    <location>
        <begin position="237"/>
        <end position="390"/>
    </location>
</feature>
<dbReference type="OrthoDB" id="2186602at2759"/>
<evidence type="ECO:0000256" key="2">
    <source>
        <dbReference type="ARBA" id="ARBA00010427"/>
    </source>
</evidence>
<keyword evidence="3" id="KW-0804">Transcription</keyword>
<comment type="similarity">
    <text evidence="2">Belongs to the CDC73 family.</text>
</comment>
<accession>A0A5J5EWI6</accession>
<evidence type="ECO:0000313" key="7">
    <source>
        <dbReference type="EMBL" id="KAA8904880.1"/>
    </source>
</evidence>
<sequence>MASTDTAPPDALLLLRASVANKLPPILAPTDSLDTASELAFPPLPPLTSAPAVIPLSTLTRFIKDNAAVDLRSIFFAWQERESTITEYIASAQQLGVTHLGFIERLELVTFVEGGQEESDHIRPMAANFLASKSGQQLQMQQAAMQSQQLAGKVRQTDPRLLEIYAGERVVLNRDVMLRGIKPTDFSHVRKQAEDFISRLRSSSQGAKPTTLPTRPAAPHRPPPPPHHHQLQKKPRRQDPIILLSPSASSLLTMANIKSFLEDGVFVSPSTAIEAPPNFLRVSRLLPGIHPTIPIRFDVVDSAEKFKPEYWDKVVAVFTTGQEWQFKGYKWSNPVELFREVKGFYVGWDGDQVAESVKRWGTGVNVLQVERGRRFRDRELCEKFWEAVERQLKAKGWWR</sequence>
<comment type="caution">
    <text evidence="7">The sequence shown here is derived from an EMBL/GenBank/DDBJ whole genome shotgun (WGS) entry which is preliminary data.</text>
</comment>
<dbReference type="InterPro" id="IPR031336">
    <property type="entry name" value="CDC73_C"/>
</dbReference>
<organism evidence="7 8">
    <name type="scientific">Sphaerosporella brunnea</name>
    <dbReference type="NCBI Taxonomy" id="1250544"/>
    <lineage>
        <taxon>Eukaryota</taxon>
        <taxon>Fungi</taxon>
        <taxon>Dikarya</taxon>
        <taxon>Ascomycota</taxon>
        <taxon>Pezizomycotina</taxon>
        <taxon>Pezizomycetes</taxon>
        <taxon>Pezizales</taxon>
        <taxon>Pyronemataceae</taxon>
        <taxon>Sphaerosporella</taxon>
    </lineage>
</organism>
<comment type="subcellular location">
    <subcellularLocation>
        <location evidence="1">Nucleus</location>
    </subcellularLocation>
</comment>
<protein>
    <submittedName>
        <fullName evidence="7">RNA pol II accessory factor, Cdc73 family-domain-containing protein</fullName>
    </submittedName>
</protein>
<dbReference type="GO" id="GO:0006368">
    <property type="term" value="P:transcription elongation by RNA polymerase II"/>
    <property type="evidence" value="ECO:0007669"/>
    <property type="project" value="InterPro"/>
</dbReference>
<dbReference type="InterPro" id="IPR007852">
    <property type="entry name" value="Cdc73/Parafibromin"/>
</dbReference>
<name>A0A5J5EWI6_9PEZI</name>
<evidence type="ECO:0000256" key="4">
    <source>
        <dbReference type="ARBA" id="ARBA00023242"/>
    </source>
</evidence>
<dbReference type="Proteomes" id="UP000326924">
    <property type="component" value="Unassembled WGS sequence"/>
</dbReference>
<keyword evidence="8" id="KW-1185">Reference proteome</keyword>
<feature type="compositionally biased region" description="Low complexity" evidence="5">
    <location>
        <begin position="207"/>
        <end position="217"/>
    </location>
</feature>
<dbReference type="Pfam" id="PF05179">
    <property type="entry name" value="CDC73_C"/>
    <property type="match status" value="1"/>
</dbReference>
<dbReference type="FunCoup" id="A0A5J5EWI6">
    <property type="interactions" value="208"/>
</dbReference>
<evidence type="ECO:0000313" key="8">
    <source>
        <dbReference type="Proteomes" id="UP000326924"/>
    </source>
</evidence>
<evidence type="ECO:0000259" key="6">
    <source>
        <dbReference type="Pfam" id="PF05179"/>
    </source>
</evidence>
<keyword evidence="4" id="KW-0539">Nucleus</keyword>